<protein>
    <recommendedName>
        <fullName evidence="1">DUF4817 domain-containing protein</fullName>
    </recommendedName>
</protein>
<dbReference type="Pfam" id="PF16087">
    <property type="entry name" value="DUF4817"/>
    <property type="match status" value="1"/>
</dbReference>
<reference evidence="2" key="1">
    <citation type="journal article" date="2023" name="G3 (Bethesda)">
        <title>Whole genome assemblies of Zophobas morio and Tenebrio molitor.</title>
        <authorList>
            <person name="Kaur S."/>
            <person name="Stinson S.A."/>
            <person name="diCenzo G.C."/>
        </authorList>
    </citation>
    <scope>NUCLEOTIDE SEQUENCE</scope>
    <source>
        <strain evidence="2">QUZm001</strain>
    </source>
</reference>
<comment type="caution">
    <text evidence="2">The sequence shown here is derived from an EMBL/GenBank/DDBJ whole genome shotgun (WGS) entry which is preliminary data.</text>
</comment>
<sequence>MFSFNKYCDIYMLLGDCLGNATKTVHQYALRYPNRQHPQRNVLERLHRRMRNSGGVWNFLDENLADQELQGPPSPKKLPLNNYKNDLKQACVKSAENRGYGKV</sequence>
<name>A0AA38MK59_9CUCU</name>
<proteinExistence type="predicted"/>
<dbReference type="Proteomes" id="UP001168821">
    <property type="component" value="Unassembled WGS sequence"/>
</dbReference>
<gene>
    <name evidence="2" type="ORF">Zmor_011110</name>
</gene>
<dbReference type="InterPro" id="IPR032135">
    <property type="entry name" value="DUF4817"/>
</dbReference>
<dbReference type="AlphaFoldDB" id="A0AA38MK59"/>
<keyword evidence="3" id="KW-1185">Reference proteome</keyword>
<accession>A0AA38MK59</accession>
<feature type="domain" description="DUF4817" evidence="1">
    <location>
        <begin position="15"/>
        <end position="56"/>
    </location>
</feature>
<evidence type="ECO:0000313" key="3">
    <source>
        <dbReference type="Proteomes" id="UP001168821"/>
    </source>
</evidence>
<organism evidence="2 3">
    <name type="scientific">Zophobas morio</name>
    <dbReference type="NCBI Taxonomy" id="2755281"/>
    <lineage>
        <taxon>Eukaryota</taxon>
        <taxon>Metazoa</taxon>
        <taxon>Ecdysozoa</taxon>
        <taxon>Arthropoda</taxon>
        <taxon>Hexapoda</taxon>
        <taxon>Insecta</taxon>
        <taxon>Pterygota</taxon>
        <taxon>Neoptera</taxon>
        <taxon>Endopterygota</taxon>
        <taxon>Coleoptera</taxon>
        <taxon>Polyphaga</taxon>
        <taxon>Cucujiformia</taxon>
        <taxon>Tenebrionidae</taxon>
        <taxon>Zophobas</taxon>
    </lineage>
</organism>
<evidence type="ECO:0000259" key="1">
    <source>
        <dbReference type="Pfam" id="PF16087"/>
    </source>
</evidence>
<evidence type="ECO:0000313" key="2">
    <source>
        <dbReference type="EMBL" id="KAJ3659421.1"/>
    </source>
</evidence>
<dbReference type="EMBL" id="JALNTZ010000003">
    <property type="protein sequence ID" value="KAJ3659421.1"/>
    <property type="molecule type" value="Genomic_DNA"/>
</dbReference>